<evidence type="ECO:0000313" key="6">
    <source>
        <dbReference type="EMBL" id="GMT16287.1"/>
    </source>
</evidence>
<evidence type="ECO:0000256" key="2">
    <source>
        <dbReference type="ARBA" id="ARBA00022801"/>
    </source>
</evidence>
<dbReference type="GO" id="GO:0005524">
    <property type="term" value="F:ATP binding"/>
    <property type="evidence" value="ECO:0007669"/>
    <property type="project" value="UniProtKB-KW"/>
</dbReference>
<keyword evidence="3" id="KW-0347">Helicase</keyword>
<dbReference type="PANTHER" id="PTHR43788">
    <property type="entry name" value="DNA2/NAM7 HELICASE FAMILY MEMBER"/>
    <property type="match status" value="1"/>
</dbReference>
<sequence>MTAAAMVVSYTGSGVQLFLSTANIPVFNLAYALDALDYGDKEIVHLISSVMEESGKHTPFAIFRPATDPIVAADRIMATEDELALLRRSGGSKCHRRRLEMRLIRERAWNATPPLRIEYDIILGTVDMILARLMKKKNPKNPCPIQELLETFVQRIVVDEASQLTEAALNALMLCFPHAQIVLIGDTKQLPPFKYVQDDIVSELSAHPALEVLKRKRNVPIIKLLTVYRAAPSVMAHYSNVFYEGKLVSGKPESKKNLLSCLINVIEKPCIFVDVLGESKLSGTSQYNDEEINALEFLVKKLCAAGHDHNHVMVIAYYEAQRKKAAARLPKGYEVLTVDSSQGREKEIVIVLTTRSSITDSGFFTCPLRANVATSRQKEAIFVLGHYTLLAAEPWHKLLSKE</sequence>
<dbReference type="InterPro" id="IPR047187">
    <property type="entry name" value="SF1_C_Upf1"/>
</dbReference>
<comment type="caution">
    <text evidence="6">The sequence shown here is derived from an EMBL/GenBank/DDBJ whole genome shotgun (WGS) entry which is preliminary data.</text>
</comment>
<evidence type="ECO:0000259" key="5">
    <source>
        <dbReference type="Pfam" id="PF13087"/>
    </source>
</evidence>
<evidence type="ECO:0000313" key="7">
    <source>
        <dbReference type="Proteomes" id="UP001432322"/>
    </source>
</evidence>
<dbReference type="InterPro" id="IPR041679">
    <property type="entry name" value="DNA2/NAM7-like_C"/>
</dbReference>
<reference evidence="6" key="1">
    <citation type="submission" date="2023-10" db="EMBL/GenBank/DDBJ databases">
        <title>Genome assembly of Pristionchus species.</title>
        <authorList>
            <person name="Yoshida K."/>
            <person name="Sommer R.J."/>
        </authorList>
    </citation>
    <scope>NUCLEOTIDE SEQUENCE</scope>
    <source>
        <strain evidence="6">RS5133</strain>
    </source>
</reference>
<proteinExistence type="predicted"/>
<keyword evidence="2" id="KW-0378">Hydrolase</keyword>
<dbReference type="InterPro" id="IPR050534">
    <property type="entry name" value="Coronavir_polyprotein_1ab"/>
</dbReference>
<organism evidence="6 7">
    <name type="scientific">Pristionchus fissidentatus</name>
    <dbReference type="NCBI Taxonomy" id="1538716"/>
    <lineage>
        <taxon>Eukaryota</taxon>
        <taxon>Metazoa</taxon>
        <taxon>Ecdysozoa</taxon>
        <taxon>Nematoda</taxon>
        <taxon>Chromadorea</taxon>
        <taxon>Rhabditida</taxon>
        <taxon>Rhabditina</taxon>
        <taxon>Diplogasteromorpha</taxon>
        <taxon>Diplogasteroidea</taxon>
        <taxon>Neodiplogasteridae</taxon>
        <taxon>Pristionchus</taxon>
    </lineage>
</organism>
<dbReference type="SUPFAM" id="SSF52540">
    <property type="entry name" value="P-loop containing nucleoside triphosphate hydrolases"/>
    <property type="match status" value="1"/>
</dbReference>
<keyword evidence="1" id="KW-0547">Nucleotide-binding</keyword>
<dbReference type="AlphaFoldDB" id="A0AAV5VDQ8"/>
<dbReference type="Pfam" id="PF13087">
    <property type="entry name" value="AAA_12"/>
    <property type="match status" value="1"/>
</dbReference>
<keyword evidence="7" id="KW-1185">Reference proteome</keyword>
<feature type="non-terminal residue" evidence="6">
    <location>
        <position position="402"/>
    </location>
</feature>
<dbReference type="Proteomes" id="UP001432322">
    <property type="component" value="Unassembled WGS sequence"/>
</dbReference>
<feature type="domain" description="DNA2/NAM7 helicase-like C-terminal" evidence="5">
    <location>
        <begin position="211"/>
        <end position="386"/>
    </location>
</feature>
<evidence type="ECO:0000256" key="1">
    <source>
        <dbReference type="ARBA" id="ARBA00022741"/>
    </source>
</evidence>
<evidence type="ECO:0000256" key="3">
    <source>
        <dbReference type="ARBA" id="ARBA00022806"/>
    </source>
</evidence>
<dbReference type="InterPro" id="IPR027417">
    <property type="entry name" value="P-loop_NTPase"/>
</dbReference>
<evidence type="ECO:0000256" key="4">
    <source>
        <dbReference type="ARBA" id="ARBA00022840"/>
    </source>
</evidence>
<dbReference type="CDD" id="cd18808">
    <property type="entry name" value="SF1_C_Upf1"/>
    <property type="match status" value="1"/>
</dbReference>
<dbReference type="GO" id="GO:0016787">
    <property type="term" value="F:hydrolase activity"/>
    <property type="evidence" value="ECO:0007669"/>
    <property type="project" value="UniProtKB-KW"/>
</dbReference>
<name>A0AAV5VDQ8_9BILA</name>
<dbReference type="EMBL" id="BTSY01000002">
    <property type="protein sequence ID" value="GMT16287.1"/>
    <property type="molecule type" value="Genomic_DNA"/>
</dbReference>
<dbReference type="GO" id="GO:0043139">
    <property type="term" value="F:5'-3' DNA helicase activity"/>
    <property type="evidence" value="ECO:0007669"/>
    <property type="project" value="TreeGrafter"/>
</dbReference>
<gene>
    <name evidence="6" type="ORF">PFISCL1PPCAC_7584</name>
</gene>
<dbReference type="Gene3D" id="3.40.50.300">
    <property type="entry name" value="P-loop containing nucleotide triphosphate hydrolases"/>
    <property type="match status" value="2"/>
</dbReference>
<accession>A0AAV5VDQ8</accession>
<keyword evidence="4" id="KW-0067">ATP-binding</keyword>
<protein>
    <recommendedName>
        <fullName evidence="5">DNA2/NAM7 helicase-like C-terminal domain-containing protein</fullName>
    </recommendedName>
</protein>
<dbReference type="PANTHER" id="PTHR43788:SF16">
    <property type="entry name" value="HELICASE WITH ZINC FINGER 2"/>
    <property type="match status" value="1"/>
</dbReference>